<reference evidence="1 2" key="1">
    <citation type="submission" date="2020-12" db="EMBL/GenBank/DDBJ databases">
        <title>FDA dAtabase for Regulatory Grade micrObial Sequences (FDA-ARGOS): Supporting development and validation of Infectious Disease Dx tests.</title>
        <authorList>
            <person name="Sproer C."/>
            <person name="Gronow S."/>
            <person name="Severitt S."/>
            <person name="Schroder I."/>
            <person name="Tallon L."/>
            <person name="Sadzewicz L."/>
            <person name="Zhao X."/>
            <person name="Boylan J."/>
            <person name="Ott S."/>
            <person name="Bowen H."/>
            <person name="Vavikolanu K."/>
            <person name="Mehta A."/>
            <person name="Aluvathingal J."/>
            <person name="Nadendla S."/>
            <person name="Lowell S."/>
            <person name="Myers T."/>
            <person name="Yan Y."/>
            <person name="Sichtig H."/>
        </authorList>
    </citation>
    <scope>NUCLEOTIDE SEQUENCE [LARGE SCALE GENOMIC DNA]</scope>
    <source>
        <strain evidence="1 2">FDAARGOS_881</strain>
    </source>
</reference>
<evidence type="ECO:0000313" key="2">
    <source>
        <dbReference type="Proteomes" id="UP000594836"/>
    </source>
</evidence>
<proteinExistence type="predicted"/>
<evidence type="ECO:0000313" key="1">
    <source>
        <dbReference type="EMBL" id="QPT09687.1"/>
    </source>
</evidence>
<dbReference type="Proteomes" id="UP000594836">
    <property type="component" value="Chromosome"/>
</dbReference>
<gene>
    <name evidence="1" type="ORF">I6G38_05375</name>
</gene>
<dbReference type="EMBL" id="CP065713">
    <property type="protein sequence ID" value="QPT09687.1"/>
    <property type="molecule type" value="Genomic_DNA"/>
</dbReference>
<sequence length="75" mass="8020">MADSVPESTKSAAGADRLCQVKGCAVVMRRGQRVCETHWVALPGDARKRLSMSRHGPIADAMWSKAVAVLEGQLA</sequence>
<name>A0A7T3E5K0_SPHPI</name>
<accession>A0A7T3E5K0</accession>
<dbReference type="RefSeq" id="WP_197939186.1">
    <property type="nucleotide sequence ID" value="NZ_CP065713.1"/>
</dbReference>
<dbReference type="AlphaFoldDB" id="A0A7T3E5K0"/>
<protein>
    <submittedName>
        <fullName evidence="1">Uncharacterized protein</fullName>
    </submittedName>
</protein>
<organism evidence="1 2">
    <name type="scientific">Sphingomonas paucimobilis</name>
    <name type="common">Pseudomonas paucimobilis</name>
    <dbReference type="NCBI Taxonomy" id="13689"/>
    <lineage>
        <taxon>Bacteria</taxon>
        <taxon>Pseudomonadati</taxon>
        <taxon>Pseudomonadota</taxon>
        <taxon>Alphaproteobacteria</taxon>
        <taxon>Sphingomonadales</taxon>
        <taxon>Sphingomonadaceae</taxon>
        <taxon>Sphingomonas</taxon>
    </lineage>
</organism>